<dbReference type="EMBL" id="CAAALY010298553">
    <property type="protein sequence ID" value="VEL44422.1"/>
    <property type="molecule type" value="Genomic_DNA"/>
</dbReference>
<accession>A0A3S5B314</accession>
<dbReference type="Proteomes" id="UP000784294">
    <property type="component" value="Unassembled WGS sequence"/>
</dbReference>
<reference evidence="2" key="1">
    <citation type="submission" date="2018-11" db="EMBL/GenBank/DDBJ databases">
        <authorList>
            <consortium name="Pathogen Informatics"/>
        </authorList>
    </citation>
    <scope>NUCLEOTIDE SEQUENCE</scope>
</reference>
<evidence type="ECO:0000256" key="1">
    <source>
        <dbReference type="SAM" id="MobiDB-lite"/>
    </source>
</evidence>
<evidence type="ECO:0000313" key="2">
    <source>
        <dbReference type="EMBL" id="VEL44422.1"/>
    </source>
</evidence>
<keyword evidence="3" id="KW-1185">Reference proteome</keyword>
<proteinExistence type="predicted"/>
<comment type="caution">
    <text evidence="2">The sequence shown here is derived from an EMBL/GenBank/DDBJ whole genome shotgun (WGS) entry which is preliminary data.</text>
</comment>
<feature type="region of interest" description="Disordered" evidence="1">
    <location>
        <begin position="36"/>
        <end position="91"/>
    </location>
</feature>
<feature type="compositionally biased region" description="Low complexity" evidence="1">
    <location>
        <begin position="39"/>
        <end position="60"/>
    </location>
</feature>
<gene>
    <name evidence="2" type="ORF">PXEA_LOCUS37862</name>
</gene>
<name>A0A3S5B314_9PLAT</name>
<feature type="compositionally biased region" description="Polar residues" evidence="1">
    <location>
        <begin position="67"/>
        <end position="77"/>
    </location>
</feature>
<evidence type="ECO:0000313" key="3">
    <source>
        <dbReference type="Proteomes" id="UP000784294"/>
    </source>
</evidence>
<sequence>MEQPVLCSRFGCFRTGSVLFWRPVAELLGRSAVAKYSQSAAQTTAGPTTGGSASSEASCTPKRHNSSSRNRPPTRWSSRLRHVARGQLESA</sequence>
<protein>
    <submittedName>
        <fullName evidence="2">Uncharacterized protein</fullName>
    </submittedName>
</protein>
<dbReference type="AlphaFoldDB" id="A0A3S5B314"/>
<organism evidence="2 3">
    <name type="scientific">Protopolystoma xenopodis</name>
    <dbReference type="NCBI Taxonomy" id="117903"/>
    <lineage>
        <taxon>Eukaryota</taxon>
        <taxon>Metazoa</taxon>
        <taxon>Spiralia</taxon>
        <taxon>Lophotrochozoa</taxon>
        <taxon>Platyhelminthes</taxon>
        <taxon>Monogenea</taxon>
        <taxon>Polyopisthocotylea</taxon>
        <taxon>Polystomatidea</taxon>
        <taxon>Polystomatidae</taxon>
        <taxon>Protopolystoma</taxon>
    </lineage>
</organism>